<accession>A0A645GNH6</accession>
<sequence length="68" mass="7280">MNGLLTGSCKRAVILDQPVLGGAERMLGGAETVSVKIIRLHVEAVEQPEHNIFLRKANPGLVVAYRAA</sequence>
<reference evidence="1" key="1">
    <citation type="submission" date="2019-08" db="EMBL/GenBank/DDBJ databases">
        <authorList>
            <person name="Kucharzyk K."/>
            <person name="Murdoch R.W."/>
            <person name="Higgins S."/>
            <person name="Loffler F."/>
        </authorList>
    </citation>
    <scope>NUCLEOTIDE SEQUENCE</scope>
</reference>
<proteinExistence type="predicted"/>
<dbReference type="EMBL" id="VSSQ01074723">
    <property type="protein sequence ID" value="MPN25514.1"/>
    <property type="molecule type" value="Genomic_DNA"/>
</dbReference>
<protein>
    <submittedName>
        <fullName evidence="1">Uncharacterized protein</fullName>
    </submittedName>
</protein>
<comment type="caution">
    <text evidence="1">The sequence shown here is derived from an EMBL/GenBank/DDBJ whole genome shotgun (WGS) entry which is preliminary data.</text>
</comment>
<organism evidence="1">
    <name type="scientific">bioreactor metagenome</name>
    <dbReference type="NCBI Taxonomy" id="1076179"/>
    <lineage>
        <taxon>unclassified sequences</taxon>
        <taxon>metagenomes</taxon>
        <taxon>ecological metagenomes</taxon>
    </lineage>
</organism>
<gene>
    <name evidence="1" type="ORF">SDC9_172925</name>
</gene>
<name>A0A645GNH6_9ZZZZ</name>
<evidence type="ECO:0000313" key="1">
    <source>
        <dbReference type="EMBL" id="MPN25514.1"/>
    </source>
</evidence>
<dbReference type="AlphaFoldDB" id="A0A645GNH6"/>